<proteinExistence type="predicted"/>
<dbReference type="Proteomes" id="UP000249661">
    <property type="component" value="Unassembled WGS sequence"/>
</dbReference>
<sequence length="509" mass="54805">MRTVTSQAIALAAILVTSAGAHSIPDWGALTPYHEVSSFGASSGVPQGCRLSQAHVLHRHTERYPTSYFLEGGQAEVLADKIATYQSAHPDTTFATGPLAFLNKWQYIFAGGGTNTLLPSGTTTAHAAGAAFWSQYGRLLYDVGTEDPFWRDGLNVSAKPVFRTTSEERIVESAKWWLNGFFANADATSAENQYSLVILPEGPGLNNTLAPYDVCEGDMTEGETSLTHDFIPRFTSSALERFSAYLPESFNLTALDIYAMMTLCPFETSALGAPSPFCALFADQEWKDYDYASDLHFYGDYGFGSPSGRAQGIGYVVELATRIAGEHLHKGDVGINYTYDNNEATFPTQQAVYMDMAHDDTIISVLTALGLAQFKEGPAGLSGEVDHAPERRFRTKDITPFGARLVAEIWSCSSNNNNNTAGFTALQPVLYRNPGVEEVAGGTDYIRFVLNGGPVALEGLSGCEDAVNGFCPLEGFLGGIAELKEQAQYDYACGAGYTAQGQVADGVPV</sequence>
<gene>
    <name evidence="1" type="ORF">BO66DRAFT_402681</name>
</gene>
<protein>
    <submittedName>
        <fullName evidence="1">Phytase</fullName>
    </submittedName>
</protein>
<evidence type="ECO:0000313" key="2">
    <source>
        <dbReference type="Proteomes" id="UP000249661"/>
    </source>
</evidence>
<dbReference type="EMBL" id="KZ824964">
    <property type="protein sequence ID" value="RAH68805.1"/>
    <property type="molecule type" value="Genomic_DNA"/>
</dbReference>
<keyword evidence="2" id="KW-1185">Reference proteome</keyword>
<evidence type="ECO:0000313" key="1">
    <source>
        <dbReference type="EMBL" id="RAH68805.1"/>
    </source>
</evidence>
<name>A0ACD1H5M7_9EURO</name>
<organism evidence="1 2">
    <name type="scientific">Aspergillus aculeatinus CBS 121060</name>
    <dbReference type="NCBI Taxonomy" id="1448322"/>
    <lineage>
        <taxon>Eukaryota</taxon>
        <taxon>Fungi</taxon>
        <taxon>Dikarya</taxon>
        <taxon>Ascomycota</taxon>
        <taxon>Pezizomycotina</taxon>
        <taxon>Eurotiomycetes</taxon>
        <taxon>Eurotiomycetidae</taxon>
        <taxon>Eurotiales</taxon>
        <taxon>Aspergillaceae</taxon>
        <taxon>Aspergillus</taxon>
        <taxon>Aspergillus subgen. Circumdati</taxon>
    </lineage>
</organism>
<reference evidence="1" key="1">
    <citation type="submission" date="2018-02" db="EMBL/GenBank/DDBJ databases">
        <title>The genomes of Aspergillus section Nigri reveals drivers in fungal speciation.</title>
        <authorList>
            <consortium name="DOE Joint Genome Institute"/>
            <person name="Vesth T.C."/>
            <person name="Nybo J."/>
            <person name="Theobald S."/>
            <person name="Brandl J."/>
            <person name="Frisvad J.C."/>
            <person name="Nielsen K.F."/>
            <person name="Lyhne E.K."/>
            <person name="Kogle M.E."/>
            <person name="Kuo A."/>
            <person name="Riley R."/>
            <person name="Clum A."/>
            <person name="Nolan M."/>
            <person name="Lipzen A."/>
            <person name="Salamov A."/>
            <person name="Henrissat B."/>
            <person name="Wiebenga A."/>
            <person name="De vries R.P."/>
            <person name="Grigoriev I.V."/>
            <person name="Mortensen U.H."/>
            <person name="Andersen M.R."/>
            <person name="Baker S.E."/>
        </authorList>
    </citation>
    <scope>NUCLEOTIDE SEQUENCE</scope>
    <source>
        <strain evidence="1">CBS 121060</strain>
    </source>
</reference>
<accession>A0ACD1H5M7</accession>